<feature type="non-terminal residue" evidence="2">
    <location>
        <position position="1"/>
    </location>
</feature>
<feature type="compositionally biased region" description="Low complexity" evidence="1">
    <location>
        <begin position="108"/>
        <end position="124"/>
    </location>
</feature>
<feature type="region of interest" description="Disordered" evidence="1">
    <location>
        <begin position="16"/>
        <end position="61"/>
    </location>
</feature>
<dbReference type="AlphaFoldDB" id="A0A2G9UMM7"/>
<accession>A0A2G9UMM7</accession>
<organism evidence="2 3">
    <name type="scientific">Teladorsagia circumcincta</name>
    <name type="common">Brown stomach worm</name>
    <name type="synonym">Ostertagia circumcincta</name>
    <dbReference type="NCBI Taxonomy" id="45464"/>
    <lineage>
        <taxon>Eukaryota</taxon>
        <taxon>Metazoa</taxon>
        <taxon>Ecdysozoa</taxon>
        <taxon>Nematoda</taxon>
        <taxon>Chromadorea</taxon>
        <taxon>Rhabditida</taxon>
        <taxon>Rhabditina</taxon>
        <taxon>Rhabditomorpha</taxon>
        <taxon>Strongyloidea</taxon>
        <taxon>Trichostrongylidae</taxon>
        <taxon>Teladorsagia</taxon>
    </lineage>
</organism>
<proteinExistence type="predicted"/>
<protein>
    <submittedName>
        <fullName evidence="2">Uncharacterized protein</fullName>
    </submittedName>
</protein>
<dbReference type="OrthoDB" id="5871597at2759"/>
<feature type="compositionally biased region" description="Basic and acidic residues" evidence="1">
    <location>
        <begin position="39"/>
        <end position="54"/>
    </location>
</feature>
<sequence>LKIGYFSRVRGARRPVAVDSPLLSKTSNAGRTSAGADSPDVREGSRDRDVKSRQSADVAPRSVSGVVTDVFGGTWTQTPFSIQNPLFSGGEGDVVSSRKSSRSERRSASTTSSAPASSCRSAVATQTDDVKVGIDEKVVVGWPRSDAKILPSSTTTLAVPKAETEVLKTAHCKTDQSSRIVSWDSVLDGSYDKRTSETLKGSEERINTWEPCGFDNVEA</sequence>
<evidence type="ECO:0000313" key="3">
    <source>
        <dbReference type="Proteomes" id="UP000230423"/>
    </source>
</evidence>
<keyword evidence="3" id="KW-1185">Reference proteome</keyword>
<dbReference type="Proteomes" id="UP000230423">
    <property type="component" value="Unassembled WGS sequence"/>
</dbReference>
<reference evidence="2 3" key="1">
    <citation type="submission" date="2015-09" db="EMBL/GenBank/DDBJ databases">
        <title>Draft genome of the parasitic nematode Teladorsagia circumcincta isolate WARC Sus (inbred).</title>
        <authorList>
            <person name="Mitreva M."/>
        </authorList>
    </citation>
    <scope>NUCLEOTIDE SEQUENCE [LARGE SCALE GENOMIC DNA]</scope>
    <source>
        <strain evidence="2 3">S</strain>
    </source>
</reference>
<name>A0A2G9UMM7_TELCI</name>
<gene>
    <name evidence="2" type="ORF">TELCIR_06552</name>
</gene>
<evidence type="ECO:0000256" key="1">
    <source>
        <dbReference type="SAM" id="MobiDB-lite"/>
    </source>
</evidence>
<evidence type="ECO:0000313" key="2">
    <source>
        <dbReference type="EMBL" id="PIO71549.1"/>
    </source>
</evidence>
<dbReference type="EMBL" id="KZ345919">
    <property type="protein sequence ID" value="PIO71549.1"/>
    <property type="molecule type" value="Genomic_DNA"/>
</dbReference>
<feature type="region of interest" description="Disordered" evidence="1">
    <location>
        <begin position="82"/>
        <end position="125"/>
    </location>
</feature>